<accession>T1BIS3</accession>
<dbReference type="EMBL" id="AUZZ01004490">
    <property type="protein sequence ID" value="EQD53019.1"/>
    <property type="molecule type" value="Genomic_DNA"/>
</dbReference>
<comment type="caution">
    <text evidence="1">The sequence shown here is derived from an EMBL/GenBank/DDBJ whole genome shotgun (WGS) entry which is preliminary data.</text>
</comment>
<name>T1BIS3_9ZZZZ</name>
<reference evidence="1" key="1">
    <citation type="submission" date="2013-08" db="EMBL/GenBank/DDBJ databases">
        <authorList>
            <person name="Mendez C."/>
            <person name="Richter M."/>
            <person name="Ferrer M."/>
            <person name="Sanchez J."/>
        </authorList>
    </citation>
    <scope>NUCLEOTIDE SEQUENCE</scope>
</reference>
<proteinExistence type="predicted"/>
<dbReference type="AlphaFoldDB" id="T1BIS3"/>
<sequence length="108" mass="12181">MATIKINTSVDFLPGHSFNLDFHSVPYYGEHPVIERHFVSMRSRRQPSILAFLAQDADGRAFCYANADSRLATYANLARLEEMGITFVTLRRRPAALLKEIAVLPRSA</sequence>
<evidence type="ECO:0000313" key="1">
    <source>
        <dbReference type="EMBL" id="EQD53019.1"/>
    </source>
</evidence>
<reference evidence="1" key="2">
    <citation type="journal article" date="2014" name="ISME J.">
        <title>Microbial stratification in low pH oxic and suboxic macroscopic growths along an acid mine drainage.</title>
        <authorList>
            <person name="Mendez-Garcia C."/>
            <person name="Mesa V."/>
            <person name="Sprenger R.R."/>
            <person name="Richter M."/>
            <person name="Diez M.S."/>
            <person name="Solano J."/>
            <person name="Bargiela R."/>
            <person name="Golyshina O.V."/>
            <person name="Manteca A."/>
            <person name="Ramos J.L."/>
            <person name="Gallego J.R."/>
            <person name="Llorente I."/>
            <person name="Martins Dos Santos V.A."/>
            <person name="Jensen O.N."/>
            <person name="Pelaez A.I."/>
            <person name="Sanchez J."/>
            <person name="Ferrer M."/>
        </authorList>
    </citation>
    <scope>NUCLEOTIDE SEQUENCE</scope>
</reference>
<gene>
    <name evidence="1" type="ORF">B2A_06359</name>
</gene>
<organism evidence="1">
    <name type="scientific">mine drainage metagenome</name>
    <dbReference type="NCBI Taxonomy" id="410659"/>
    <lineage>
        <taxon>unclassified sequences</taxon>
        <taxon>metagenomes</taxon>
        <taxon>ecological metagenomes</taxon>
    </lineage>
</organism>
<protein>
    <submittedName>
        <fullName evidence="1">Transposase, IS4 family</fullName>
    </submittedName>
</protein>